<dbReference type="RefSeq" id="WP_163960861.1">
    <property type="nucleotide sequence ID" value="NZ_JAAIVB010000012.1"/>
</dbReference>
<dbReference type="InterPro" id="IPR012312">
    <property type="entry name" value="Hemerythrin-like"/>
</dbReference>
<dbReference type="PANTHER" id="PTHR35585:SF1">
    <property type="entry name" value="HHE DOMAIN PROTEIN (AFU_ORTHOLOGUE AFUA_4G00730)"/>
    <property type="match status" value="1"/>
</dbReference>
<organism evidence="3 4">
    <name type="scientific">Noviherbaspirillum galbum</name>
    <dbReference type="NCBI Taxonomy" id="2709383"/>
    <lineage>
        <taxon>Bacteria</taxon>
        <taxon>Pseudomonadati</taxon>
        <taxon>Pseudomonadota</taxon>
        <taxon>Betaproteobacteria</taxon>
        <taxon>Burkholderiales</taxon>
        <taxon>Oxalobacteraceae</taxon>
        <taxon>Noviherbaspirillum</taxon>
    </lineage>
</organism>
<keyword evidence="4" id="KW-1185">Reference proteome</keyword>
<evidence type="ECO:0000313" key="4">
    <source>
        <dbReference type="Proteomes" id="UP000482155"/>
    </source>
</evidence>
<reference evidence="3 4" key="1">
    <citation type="submission" date="2020-02" db="EMBL/GenBank/DDBJ databases">
        <authorList>
            <person name="Kim M.K."/>
        </authorList>
    </citation>
    <scope>NUCLEOTIDE SEQUENCE [LARGE SCALE GENOMIC DNA]</scope>
    <source>
        <strain evidence="3 4">17J57-3</strain>
    </source>
</reference>
<dbReference type="AlphaFoldDB" id="A0A6B3SI61"/>
<comment type="caution">
    <text evidence="3">The sequence shown here is derived from an EMBL/GenBank/DDBJ whole genome shotgun (WGS) entry which is preliminary data.</text>
</comment>
<dbReference type="Gene3D" id="1.20.120.520">
    <property type="entry name" value="nmb1532 protein domain like"/>
    <property type="match status" value="1"/>
</dbReference>
<dbReference type="CDD" id="cd12108">
    <property type="entry name" value="Hr-like"/>
    <property type="match status" value="1"/>
</dbReference>
<dbReference type="EMBL" id="JAAIVB010000012">
    <property type="protein sequence ID" value="NEX60373.1"/>
    <property type="molecule type" value="Genomic_DNA"/>
</dbReference>
<feature type="compositionally biased region" description="Acidic residues" evidence="1">
    <location>
        <begin position="184"/>
        <end position="193"/>
    </location>
</feature>
<gene>
    <name evidence="3" type="ORF">G3574_04720</name>
</gene>
<dbReference type="Proteomes" id="UP000482155">
    <property type="component" value="Unassembled WGS sequence"/>
</dbReference>
<accession>A0A6B3SI61</accession>
<name>A0A6B3SI61_9BURK</name>
<feature type="compositionally biased region" description="Low complexity" evidence="1">
    <location>
        <begin position="1"/>
        <end position="12"/>
    </location>
</feature>
<proteinExistence type="predicted"/>
<evidence type="ECO:0000259" key="2">
    <source>
        <dbReference type="Pfam" id="PF01814"/>
    </source>
</evidence>
<dbReference type="Pfam" id="PF01814">
    <property type="entry name" value="Hemerythrin"/>
    <property type="match status" value="1"/>
</dbReference>
<feature type="compositionally biased region" description="Basic residues" evidence="1">
    <location>
        <begin position="197"/>
        <end position="206"/>
    </location>
</feature>
<evidence type="ECO:0000256" key="1">
    <source>
        <dbReference type="SAM" id="MobiDB-lite"/>
    </source>
</evidence>
<evidence type="ECO:0000313" key="3">
    <source>
        <dbReference type="EMBL" id="NEX60373.1"/>
    </source>
</evidence>
<feature type="region of interest" description="Disordered" evidence="1">
    <location>
        <begin position="1"/>
        <end position="38"/>
    </location>
</feature>
<feature type="region of interest" description="Disordered" evidence="1">
    <location>
        <begin position="177"/>
        <end position="206"/>
    </location>
</feature>
<feature type="domain" description="Hemerythrin-like" evidence="2">
    <location>
        <begin position="36"/>
        <end position="154"/>
    </location>
</feature>
<dbReference type="PANTHER" id="PTHR35585">
    <property type="entry name" value="HHE DOMAIN PROTEIN (AFU_ORTHOLOGUE AFUA_4G00730)"/>
    <property type="match status" value="1"/>
</dbReference>
<protein>
    <submittedName>
        <fullName evidence="3">Hemerythrin domain-containing protein</fullName>
    </submittedName>
</protein>
<sequence length="206" mass="23656">MPRSTATKSSAKTARKTAAKAPARAARARSRKEPDAIDMLKEDHKKVLDMFKQFEKMKEDDDDDARQLLVEAACAELTVHAQLEEELFYPALREALDDQDMLDEAEVEHASAKQLIAELNAMQPGDDLYNAKFTVLGEYVKHHVEEEEKEMFKQVTKAKMDLEQLTEDMMQRRLELREEYGIGETDDIVEDDDAPKSKTRSRRSIH</sequence>